<comment type="caution">
    <text evidence="1">The sequence shown here is derived from an EMBL/GenBank/DDBJ whole genome shotgun (WGS) entry which is preliminary data.</text>
</comment>
<dbReference type="EMBL" id="JACIFD010000008">
    <property type="protein sequence ID" value="MBB4071614.1"/>
    <property type="molecule type" value="Genomic_DNA"/>
</dbReference>
<accession>A0A840DEX3</accession>
<proteinExistence type="predicted"/>
<keyword evidence="2" id="KW-1185">Reference proteome</keyword>
<sequence length="86" mass="9438">MSDKTVLAAVLDGDAEEQLKQMQIIIAAAIDGARERATPVKDLPALTRRLQELTEALEARQEKQDDKGVTYVSPQPLLKPVELKAV</sequence>
<reference evidence="1" key="1">
    <citation type="submission" date="2020-08" db="EMBL/GenBank/DDBJ databases">
        <title>Sequencing the genomes of 1000 actinobacteria strains.</title>
        <authorList>
            <person name="Klenk H.-P."/>
        </authorList>
    </citation>
    <scope>NUCLEOTIDE SEQUENCE [LARGE SCALE GENOMIC DNA]</scope>
    <source>
        <strain evidence="1">DSM 27064</strain>
    </source>
</reference>
<dbReference type="Proteomes" id="UP000571183">
    <property type="component" value="Unassembled WGS sequence"/>
</dbReference>
<organism evidence="1 2">
    <name type="scientific">Canibacter oris</name>
    <dbReference type="NCBI Taxonomy" id="1365628"/>
    <lineage>
        <taxon>Bacteria</taxon>
        <taxon>Bacillati</taxon>
        <taxon>Actinomycetota</taxon>
        <taxon>Actinomycetes</taxon>
        <taxon>Micrococcales</taxon>
        <taxon>Microbacteriaceae</taxon>
        <taxon>Canibacter</taxon>
    </lineage>
</organism>
<dbReference type="RefSeq" id="WP_183304643.1">
    <property type="nucleotide sequence ID" value="NZ_JACIFD010000008.1"/>
</dbReference>
<evidence type="ECO:0000313" key="1">
    <source>
        <dbReference type="EMBL" id="MBB4071614.1"/>
    </source>
</evidence>
<name>A0A840DEX3_9MICO</name>
<dbReference type="AlphaFoldDB" id="A0A840DEX3"/>
<evidence type="ECO:0000313" key="2">
    <source>
        <dbReference type="Proteomes" id="UP000571183"/>
    </source>
</evidence>
<protein>
    <submittedName>
        <fullName evidence="1">Uncharacterized protein</fullName>
    </submittedName>
</protein>
<gene>
    <name evidence="1" type="ORF">F5897_000926</name>
</gene>